<dbReference type="Gene3D" id="3.40.50.150">
    <property type="entry name" value="Vaccinia Virus protein VP39"/>
    <property type="match status" value="1"/>
</dbReference>
<dbReference type="Gene3D" id="1.10.10.10">
    <property type="entry name" value="Winged helix-like DNA-binding domain superfamily/Winged helix DNA-binding domain"/>
    <property type="match status" value="1"/>
</dbReference>
<protein>
    <recommendedName>
        <fullName evidence="5">O-methyltransferase C-terminal domain-containing protein</fullName>
    </recommendedName>
</protein>
<keyword evidence="2" id="KW-0808">Transferase</keyword>
<dbReference type="PANTHER" id="PTHR43712:SF8">
    <property type="entry name" value="O-METHYLTRANSFERASE AF390-400"/>
    <property type="match status" value="1"/>
</dbReference>
<keyword evidence="7" id="KW-1185">Reference proteome</keyword>
<dbReference type="InterPro" id="IPR029063">
    <property type="entry name" value="SAM-dependent_MTases_sf"/>
</dbReference>
<dbReference type="GO" id="GO:0008171">
    <property type="term" value="F:O-methyltransferase activity"/>
    <property type="evidence" value="ECO:0007669"/>
    <property type="project" value="InterPro"/>
</dbReference>
<dbReference type="GO" id="GO:0032259">
    <property type="term" value="P:methylation"/>
    <property type="evidence" value="ECO:0007669"/>
    <property type="project" value="UniProtKB-KW"/>
</dbReference>
<dbReference type="InterPro" id="IPR036388">
    <property type="entry name" value="WH-like_DNA-bd_sf"/>
</dbReference>
<dbReference type="VEuPathDB" id="FungiDB:ASPCADRAFT_394145"/>
<keyword evidence="1" id="KW-0489">Methyltransferase</keyword>
<gene>
    <name evidence="6" type="ORF">ASPCADRAFT_394145</name>
</gene>
<organism evidence="6 7">
    <name type="scientific">Aspergillus carbonarius (strain ITEM 5010)</name>
    <dbReference type="NCBI Taxonomy" id="602072"/>
    <lineage>
        <taxon>Eukaryota</taxon>
        <taxon>Fungi</taxon>
        <taxon>Dikarya</taxon>
        <taxon>Ascomycota</taxon>
        <taxon>Pezizomycotina</taxon>
        <taxon>Eurotiomycetes</taxon>
        <taxon>Eurotiomycetidae</taxon>
        <taxon>Eurotiales</taxon>
        <taxon>Aspergillaceae</taxon>
        <taxon>Aspergillus</taxon>
        <taxon>Aspergillus subgen. Circumdati</taxon>
    </lineage>
</organism>
<dbReference type="OMA" id="TGHMEAW"/>
<dbReference type="Pfam" id="PF00891">
    <property type="entry name" value="Methyltransf_2"/>
    <property type="match status" value="1"/>
</dbReference>
<dbReference type="SUPFAM" id="SSF53335">
    <property type="entry name" value="S-adenosyl-L-methionine-dependent methyltransferases"/>
    <property type="match status" value="1"/>
</dbReference>
<accession>A0A1R3RWA1</accession>
<feature type="domain" description="O-methyltransferase C-terminal" evidence="5">
    <location>
        <begin position="221"/>
        <end position="378"/>
    </location>
</feature>
<dbReference type="EMBL" id="KV907495">
    <property type="protein sequence ID" value="OOF98764.1"/>
    <property type="molecule type" value="Genomic_DNA"/>
</dbReference>
<dbReference type="PANTHER" id="PTHR43712">
    <property type="entry name" value="PUTATIVE (AFU_ORTHOLOGUE AFUA_4G14580)-RELATED"/>
    <property type="match status" value="1"/>
</dbReference>
<evidence type="ECO:0000313" key="6">
    <source>
        <dbReference type="EMBL" id="OOF98764.1"/>
    </source>
</evidence>
<dbReference type="InterPro" id="IPR001077">
    <property type="entry name" value="COMT_C"/>
</dbReference>
<evidence type="ECO:0000256" key="1">
    <source>
        <dbReference type="ARBA" id="ARBA00022603"/>
    </source>
</evidence>
<evidence type="ECO:0000313" key="7">
    <source>
        <dbReference type="Proteomes" id="UP000188318"/>
    </source>
</evidence>
<feature type="active site" description="Proton acceptor" evidence="4">
    <location>
        <position position="307"/>
    </location>
</feature>
<dbReference type="GO" id="GO:0044550">
    <property type="term" value="P:secondary metabolite biosynthetic process"/>
    <property type="evidence" value="ECO:0007669"/>
    <property type="project" value="UniProtKB-ARBA"/>
</dbReference>
<dbReference type="InterPro" id="IPR036390">
    <property type="entry name" value="WH_DNA-bd_sf"/>
</dbReference>
<dbReference type="PROSITE" id="PS51683">
    <property type="entry name" value="SAM_OMT_II"/>
    <property type="match status" value="1"/>
</dbReference>
<dbReference type="InterPro" id="IPR016461">
    <property type="entry name" value="COMT-like"/>
</dbReference>
<dbReference type="PIRSF" id="PIRSF005739">
    <property type="entry name" value="O-mtase"/>
    <property type="match status" value="1"/>
</dbReference>
<dbReference type="AlphaFoldDB" id="A0A1R3RWA1"/>
<evidence type="ECO:0000256" key="2">
    <source>
        <dbReference type="ARBA" id="ARBA00022679"/>
    </source>
</evidence>
<dbReference type="OrthoDB" id="1535081at2759"/>
<proteinExistence type="predicted"/>
<evidence type="ECO:0000256" key="3">
    <source>
        <dbReference type="ARBA" id="ARBA00022691"/>
    </source>
</evidence>
<evidence type="ECO:0000256" key="4">
    <source>
        <dbReference type="PIRSR" id="PIRSR005739-1"/>
    </source>
</evidence>
<keyword evidence="3" id="KW-0949">S-adenosyl-L-methionine</keyword>
<reference evidence="7" key="1">
    <citation type="journal article" date="2017" name="Genome Biol.">
        <title>Comparative genomics reveals high biological diversity and specific adaptations in the industrially and medically important fungal genus Aspergillus.</title>
        <authorList>
            <person name="de Vries R.P."/>
            <person name="Riley R."/>
            <person name="Wiebenga A."/>
            <person name="Aguilar-Osorio G."/>
            <person name="Amillis S."/>
            <person name="Uchima C.A."/>
            <person name="Anderluh G."/>
            <person name="Asadollahi M."/>
            <person name="Askin M."/>
            <person name="Barry K."/>
            <person name="Battaglia E."/>
            <person name="Bayram O."/>
            <person name="Benocci T."/>
            <person name="Braus-Stromeyer S.A."/>
            <person name="Caldana C."/>
            <person name="Canovas D."/>
            <person name="Cerqueira G.C."/>
            <person name="Chen F."/>
            <person name="Chen W."/>
            <person name="Choi C."/>
            <person name="Clum A."/>
            <person name="Dos Santos R.A."/>
            <person name="Damasio A.R."/>
            <person name="Diallinas G."/>
            <person name="Emri T."/>
            <person name="Fekete E."/>
            <person name="Flipphi M."/>
            <person name="Freyberg S."/>
            <person name="Gallo A."/>
            <person name="Gournas C."/>
            <person name="Habgood R."/>
            <person name="Hainaut M."/>
            <person name="Harispe M.L."/>
            <person name="Henrissat B."/>
            <person name="Hilden K.S."/>
            <person name="Hope R."/>
            <person name="Hossain A."/>
            <person name="Karabika E."/>
            <person name="Karaffa L."/>
            <person name="Karanyi Z."/>
            <person name="Krasevec N."/>
            <person name="Kuo A."/>
            <person name="Kusch H."/>
            <person name="LaButti K."/>
            <person name="Lagendijk E.L."/>
            <person name="Lapidus A."/>
            <person name="Levasseur A."/>
            <person name="Lindquist E."/>
            <person name="Lipzen A."/>
            <person name="Logrieco A.F."/>
            <person name="MacCabe A."/>
            <person name="Maekelae M.R."/>
            <person name="Malavazi I."/>
            <person name="Melin P."/>
            <person name="Meyer V."/>
            <person name="Mielnichuk N."/>
            <person name="Miskei M."/>
            <person name="Molnar A.P."/>
            <person name="Mule G."/>
            <person name="Ngan C.Y."/>
            <person name="Orejas M."/>
            <person name="Orosz E."/>
            <person name="Ouedraogo J.P."/>
            <person name="Overkamp K.M."/>
            <person name="Park H.-S."/>
            <person name="Perrone G."/>
            <person name="Piumi F."/>
            <person name="Punt P.J."/>
            <person name="Ram A.F."/>
            <person name="Ramon A."/>
            <person name="Rauscher S."/>
            <person name="Record E."/>
            <person name="Riano-Pachon D.M."/>
            <person name="Robert V."/>
            <person name="Roehrig J."/>
            <person name="Ruller R."/>
            <person name="Salamov A."/>
            <person name="Salih N.S."/>
            <person name="Samson R.A."/>
            <person name="Sandor E."/>
            <person name="Sanguinetti M."/>
            <person name="Schuetze T."/>
            <person name="Sepcic K."/>
            <person name="Shelest E."/>
            <person name="Sherlock G."/>
            <person name="Sophianopoulou V."/>
            <person name="Squina F.M."/>
            <person name="Sun H."/>
            <person name="Susca A."/>
            <person name="Todd R.B."/>
            <person name="Tsang A."/>
            <person name="Unkles S.E."/>
            <person name="van de Wiele N."/>
            <person name="van Rossen-Uffink D."/>
            <person name="Oliveira J.V."/>
            <person name="Vesth T.C."/>
            <person name="Visser J."/>
            <person name="Yu J.-H."/>
            <person name="Zhou M."/>
            <person name="Andersen M.R."/>
            <person name="Archer D.B."/>
            <person name="Baker S.E."/>
            <person name="Benoit I."/>
            <person name="Brakhage A.A."/>
            <person name="Braus G.H."/>
            <person name="Fischer R."/>
            <person name="Frisvad J.C."/>
            <person name="Goldman G.H."/>
            <person name="Houbraken J."/>
            <person name="Oakley B."/>
            <person name="Pocsi I."/>
            <person name="Scazzocchio C."/>
            <person name="Seiboth B."/>
            <person name="vanKuyk P.A."/>
            <person name="Wortman J."/>
            <person name="Dyer P.S."/>
            <person name="Grigoriev I.V."/>
        </authorList>
    </citation>
    <scope>NUCLEOTIDE SEQUENCE [LARGE SCALE GENOMIC DNA]</scope>
    <source>
        <strain evidence="7">ITEM 5010</strain>
    </source>
</reference>
<sequence length="399" mass="45134">MLHQTQDIIAALDAVQPLSSGTNETDRLEIRAAARRLLARVETPNERAWGFCFENPIVFAALQTCIDLGLWKSWSGLGGEEMTVDELVQLTTPPAETNLLRRLLRLLAAFNVITETGSYKYKPTPFSYAIGDEKSKIRATLQAGTNQYLPTAQNLPTYLSRTSYQEPTDMHENNHTATDPEGLNFFARLQKTPAYFDAFTGHMEAWTAWKTPWTEIYDTTRLLEEGDYHDGAVFLVDMGGNTGIDVSHIVNKHPGLPRESLILQDLPEIIDGVRGQLEERVVVMVHDFFLPQVVRGSRIYFMHAVLHDWPDDKARSILANTKIAMKKGYSRLLIYDIVLPPMKASISQTTMDVQMMSLLAASERTEEDWRRLITGVGLRICGFWPDPQQYEMVIEVEVA</sequence>
<dbReference type="SUPFAM" id="SSF46785">
    <property type="entry name" value="Winged helix' DNA-binding domain"/>
    <property type="match status" value="1"/>
</dbReference>
<dbReference type="Proteomes" id="UP000188318">
    <property type="component" value="Unassembled WGS sequence"/>
</dbReference>
<name>A0A1R3RWA1_ASPC5</name>
<evidence type="ECO:0000259" key="5">
    <source>
        <dbReference type="Pfam" id="PF00891"/>
    </source>
</evidence>